<reference evidence="5 6" key="1">
    <citation type="submission" date="2020-05" db="EMBL/GenBank/DDBJ databases">
        <title>MicrobeNet Type strains.</title>
        <authorList>
            <person name="Nicholson A.C."/>
        </authorList>
    </citation>
    <scope>NUCLEOTIDE SEQUENCE [LARGE SCALE GENOMIC DNA]</scope>
    <source>
        <strain evidence="5 6">JCM 3224</strain>
    </source>
</reference>
<dbReference type="PANTHER" id="PTHR30055:SF223">
    <property type="entry name" value="HTH-TYPE TRANSCRIPTIONAL REGULATOR UIDR"/>
    <property type="match status" value="1"/>
</dbReference>
<dbReference type="PANTHER" id="PTHR30055">
    <property type="entry name" value="HTH-TYPE TRANSCRIPTIONAL REGULATOR RUTR"/>
    <property type="match status" value="1"/>
</dbReference>
<dbReference type="InterPro" id="IPR036271">
    <property type="entry name" value="Tet_transcr_reg_TetR-rel_C_sf"/>
</dbReference>
<evidence type="ECO:0000313" key="5">
    <source>
        <dbReference type="EMBL" id="NNH72750.1"/>
    </source>
</evidence>
<dbReference type="RefSeq" id="WP_067524106.1">
    <property type="nucleotide sequence ID" value="NZ_JABELX010000008.1"/>
</dbReference>
<dbReference type="GO" id="GO:0000976">
    <property type="term" value="F:transcription cis-regulatory region binding"/>
    <property type="evidence" value="ECO:0007669"/>
    <property type="project" value="TreeGrafter"/>
</dbReference>
<protein>
    <submittedName>
        <fullName evidence="5">TetR/AcrR family transcriptional regulator</fullName>
    </submittedName>
</protein>
<feature type="compositionally biased region" description="Basic and acidic residues" evidence="3">
    <location>
        <begin position="13"/>
        <end position="22"/>
    </location>
</feature>
<dbReference type="Proteomes" id="UP000586827">
    <property type="component" value="Unassembled WGS sequence"/>
</dbReference>
<dbReference type="InterPro" id="IPR009057">
    <property type="entry name" value="Homeodomain-like_sf"/>
</dbReference>
<evidence type="ECO:0000256" key="2">
    <source>
        <dbReference type="PROSITE-ProRule" id="PRU00335"/>
    </source>
</evidence>
<proteinExistence type="predicted"/>
<feature type="region of interest" description="Disordered" evidence="3">
    <location>
        <begin position="1"/>
        <end position="22"/>
    </location>
</feature>
<dbReference type="EMBL" id="JABELX010000008">
    <property type="protein sequence ID" value="NNH72750.1"/>
    <property type="molecule type" value="Genomic_DNA"/>
</dbReference>
<name>A0A849C8Q7_9NOCA</name>
<dbReference type="PRINTS" id="PR00455">
    <property type="entry name" value="HTHTETR"/>
</dbReference>
<evidence type="ECO:0000259" key="4">
    <source>
        <dbReference type="PROSITE" id="PS50977"/>
    </source>
</evidence>
<comment type="caution">
    <text evidence="5">The sequence shown here is derived from an EMBL/GenBank/DDBJ whole genome shotgun (WGS) entry which is preliminary data.</text>
</comment>
<dbReference type="PROSITE" id="PS01081">
    <property type="entry name" value="HTH_TETR_1"/>
    <property type="match status" value="1"/>
</dbReference>
<evidence type="ECO:0000313" key="6">
    <source>
        <dbReference type="Proteomes" id="UP000586827"/>
    </source>
</evidence>
<keyword evidence="1 2" id="KW-0238">DNA-binding</keyword>
<dbReference type="InterPro" id="IPR050109">
    <property type="entry name" value="HTH-type_TetR-like_transc_reg"/>
</dbReference>
<dbReference type="Gene3D" id="1.10.357.10">
    <property type="entry name" value="Tetracycline Repressor, domain 2"/>
    <property type="match status" value="1"/>
</dbReference>
<dbReference type="InterPro" id="IPR001647">
    <property type="entry name" value="HTH_TetR"/>
</dbReference>
<feature type="domain" description="HTH tetR-type" evidence="4">
    <location>
        <begin position="21"/>
        <end position="81"/>
    </location>
</feature>
<keyword evidence="6" id="KW-1185">Reference proteome</keyword>
<dbReference type="SUPFAM" id="SSF46689">
    <property type="entry name" value="Homeodomain-like"/>
    <property type="match status" value="1"/>
</dbReference>
<dbReference type="GO" id="GO:0003700">
    <property type="term" value="F:DNA-binding transcription factor activity"/>
    <property type="evidence" value="ECO:0007669"/>
    <property type="project" value="TreeGrafter"/>
</dbReference>
<dbReference type="InterPro" id="IPR023772">
    <property type="entry name" value="DNA-bd_HTH_TetR-type_CS"/>
</dbReference>
<evidence type="ECO:0000256" key="3">
    <source>
        <dbReference type="SAM" id="MobiDB-lite"/>
    </source>
</evidence>
<dbReference type="Pfam" id="PF00440">
    <property type="entry name" value="TetR_N"/>
    <property type="match status" value="1"/>
</dbReference>
<evidence type="ECO:0000256" key="1">
    <source>
        <dbReference type="ARBA" id="ARBA00023125"/>
    </source>
</evidence>
<sequence>MTEPAKRGRGPGRPRDERNSERRRNELVAAAYRVFTTKGYAAATTADIAAEVGAGYGTFYRYFDSKRAILDAVFDYGIELLTVQLAGEVFDPEFAFDDENLTFESLVRAWTSAVDGLCDLAENDEQLVRVLLFELTGVDDELNARLLGLHALLAATVERFLARYVKAGVLRRDLDTVNVGWLLVTATLPPMLRTMQGADEDDRRRYVETVVATLGPGIRAESPAAN</sequence>
<gene>
    <name evidence="5" type="ORF">HLB23_23280</name>
</gene>
<feature type="DNA-binding region" description="H-T-H motif" evidence="2">
    <location>
        <begin position="44"/>
        <end position="63"/>
    </location>
</feature>
<accession>A0A849C8Q7</accession>
<dbReference type="PROSITE" id="PS50977">
    <property type="entry name" value="HTH_TETR_2"/>
    <property type="match status" value="1"/>
</dbReference>
<organism evidence="5 6">
    <name type="scientific">Nocardia uniformis</name>
    <dbReference type="NCBI Taxonomy" id="53432"/>
    <lineage>
        <taxon>Bacteria</taxon>
        <taxon>Bacillati</taxon>
        <taxon>Actinomycetota</taxon>
        <taxon>Actinomycetes</taxon>
        <taxon>Mycobacteriales</taxon>
        <taxon>Nocardiaceae</taxon>
        <taxon>Nocardia</taxon>
    </lineage>
</organism>
<dbReference type="SUPFAM" id="SSF48498">
    <property type="entry name" value="Tetracyclin repressor-like, C-terminal domain"/>
    <property type="match status" value="1"/>
</dbReference>
<dbReference type="AlphaFoldDB" id="A0A849C8Q7"/>